<comment type="caution">
    <text evidence="2">The sequence shown here is derived from an EMBL/GenBank/DDBJ whole genome shotgun (WGS) entry which is preliminary data.</text>
</comment>
<protein>
    <submittedName>
        <fullName evidence="2">Sigma-E processing peptidase SpoIIGA</fullName>
    </submittedName>
</protein>
<dbReference type="Proteomes" id="UP000823893">
    <property type="component" value="Unassembled WGS sequence"/>
</dbReference>
<dbReference type="GO" id="GO:0030436">
    <property type="term" value="P:asexual sporulation"/>
    <property type="evidence" value="ECO:0007669"/>
    <property type="project" value="InterPro"/>
</dbReference>
<proteinExistence type="predicted"/>
<dbReference type="AlphaFoldDB" id="A0A9D2N985"/>
<dbReference type="Pfam" id="PF03419">
    <property type="entry name" value="Peptidase_U4"/>
    <property type="match status" value="1"/>
</dbReference>
<reference evidence="2" key="2">
    <citation type="submission" date="2021-04" db="EMBL/GenBank/DDBJ databases">
        <authorList>
            <person name="Gilroy R."/>
        </authorList>
    </citation>
    <scope>NUCLEOTIDE SEQUENCE</scope>
    <source>
        <strain evidence="2">ChiSxjej6B18-287</strain>
    </source>
</reference>
<evidence type="ECO:0000313" key="2">
    <source>
        <dbReference type="EMBL" id="HJC11748.1"/>
    </source>
</evidence>
<organism evidence="2 3">
    <name type="scientific">Candidatus Blautia merdigallinarum</name>
    <dbReference type="NCBI Taxonomy" id="2838495"/>
    <lineage>
        <taxon>Bacteria</taxon>
        <taxon>Bacillati</taxon>
        <taxon>Bacillota</taxon>
        <taxon>Clostridia</taxon>
        <taxon>Lachnospirales</taxon>
        <taxon>Lachnospiraceae</taxon>
        <taxon>Blautia</taxon>
    </lineage>
</organism>
<feature type="transmembrane region" description="Helical" evidence="1">
    <location>
        <begin position="88"/>
        <end position="110"/>
    </location>
</feature>
<gene>
    <name evidence="2" type="ORF">H9935_13280</name>
</gene>
<keyword evidence="1" id="KW-0812">Transmembrane</keyword>
<dbReference type="GO" id="GO:0006508">
    <property type="term" value="P:proteolysis"/>
    <property type="evidence" value="ECO:0007669"/>
    <property type="project" value="InterPro"/>
</dbReference>
<evidence type="ECO:0000313" key="3">
    <source>
        <dbReference type="Proteomes" id="UP000823893"/>
    </source>
</evidence>
<evidence type="ECO:0000256" key="1">
    <source>
        <dbReference type="SAM" id="Phobius"/>
    </source>
</evidence>
<sequence>MYYEFYIDVFFVVNLFMDFLVLCLTNRILQGTAKPWRALWGALAGALGISLFFWISKEIHAVNILIFSIGASFVMVWLGCGLHRGKELMAGVLACWGISFLLGGLLYALPSRTGKGILIFFTITFTAYWILNTGIRLFKYLKGKAVPRCRVILEIGEQKIELKGLLDTGNCLTDTNTGKPVCVMEKSRFFPLLEKKQQEALEKFCSLKATNEEDLGKFSPRFVPYTALGCERGILPVVTADRLVIFWEGRKISISQAAIGLSGTPLSPYKKFEMIISPKILDS</sequence>
<feature type="transmembrane region" description="Helical" evidence="1">
    <location>
        <begin position="116"/>
        <end position="138"/>
    </location>
</feature>
<keyword evidence="1" id="KW-0472">Membrane</keyword>
<dbReference type="GO" id="GO:0004190">
    <property type="term" value="F:aspartic-type endopeptidase activity"/>
    <property type="evidence" value="ECO:0007669"/>
    <property type="project" value="InterPro"/>
</dbReference>
<feature type="transmembrane region" description="Helical" evidence="1">
    <location>
        <begin position="61"/>
        <end position="81"/>
    </location>
</feature>
<name>A0A9D2N985_9FIRM</name>
<feature type="transmembrane region" description="Helical" evidence="1">
    <location>
        <begin position="6"/>
        <end position="24"/>
    </location>
</feature>
<feature type="transmembrane region" description="Helical" evidence="1">
    <location>
        <begin position="36"/>
        <end position="55"/>
    </location>
</feature>
<dbReference type="InterPro" id="IPR005081">
    <property type="entry name" value="SpoIIGA"/>
</dbReference>
<keyword evidence="1" id="KW-1133">Transmembrane helix</keyword>
<accession>A0A9D2N985</accession>
<dbReference type="EMBL" id="DWWV01000182">
    <property type="protein sequence ID" value="HJC11748.1"/>
    <property type="molecule type" value="Genomic_DNA"/>
</dbReference>
<reference evidence="2" key="1">
    <citation type="journal article" date="2021" name="PeerJ">
        <title>Extensive microbial diversity within the chicken gut microbiome revealed by metagenomics and culture.</title>
        <authorList>
            <person name="Gilroy R."/>
            <person name="Ravi A."/>
            <person name="Getino M."/>
            <person name="Pursley I."/>
            <person name="Horton D.L."/>
            <person name="Alikhan N.F."/>
            <person name="Baker D."/>
            <person name="Gharbi K."/>
            <person name="Hall N."/>
            <person name="Watson M."/>
            <person name="Adriaenssens E.M."/>
            <person name="Foster-Nyarko E."/>
            <person name="Jarju S."/>
            <person name="Secka A."/>
            <person name="Antonio M."/>
            <person name="Oren A."/>
            <person name="Chaudhuri R.R."/>
            <person name="La Ragione R."/>
            <person name="Hildebrand F."/>
            <person name="Pallen M.J."/>
        </authorList>
    </citation>
    <scope>NUCLEOTIDE SEQUENCE</scope>
    <source>
        <strain evidence="2">ChiSxjej6B18-287</strain>
    </source>
</reference>